<evidence type="ECO:0000256" key="1">
    <source>
        <dbReference type="SAM" id="Phobius"/>
    </source>
</evidence>
<dbReference type="Gene3D" id="1.20.144.10">
    <property type="entry name" value="Phosphatidic acid phosphatase type 2/haloperoxidase"/>
    <property type="match status" value="1"/>
</dbReference>
<dbReference type="Proteomes" id="UP000196053">
    <property type="component" value="Chromosome I"/>
</dbReference>
<feature type="transmembrane region" description="Helical" evidence="1">
    <location>
        <begin position="146"/>
        <end position="165"/>
    </location>
</feature>
<reference evidence="4" key="1">
    <citation type="submission" date="2015-09" db="EMBL/GenBank/DDBJ databases">
        <authorList>
            <person name="Wibberg D."/>
        </authorList>
    </citation>
    <scope>NUCLEOTIDE SEQUENCE [LARGE SCALE GENOMIC DNA]</scope>
    <source>
        <strain evidence="4">SD1D</strain>
    </source>
</reference>
<feature type="transmembrane region" description="Helical" evidence="1">
    <location>
        <begin position="119"/>
        <end position="140"/>
    </location>
</feature>
<dbReference type="OrthoDB" id="9789113at2"/>
<protein>
    <submittedName>
        <fullName evidence="3">Putative membrane protein</fullName>
    </submittedName>
</protein>
<keyword evidence="1" id="KW-1133">Transmembrane helix</keyword>
<evidence type="ECO:0000313" key="4">
    <source>
        <dbReference type="Proteomes" id="UP000196053"/>
    </source>
</evidence>
<dbReference type="KEGG" id="hsd:SD1D_1374"/>
<keyword evidence="4" id="KW-1185">Reference proteome</keyword>
<dbReference type="Pfam" id="PF01569">
    <property type="entry name" value="PAP2"/>
    <property type="match status" value="1"/>
</dbReference>
<keyword evidence="1" id="KW-0812">Transmembrane</keyword>
<keyword evidence="1" id="KW-0472">Membrane</keyword>
<dbReference type="SMART" id="SM00014">
    <property type="entry name" value="acidPPc"/>
    <property type="match status" value="1"/>
</dbReference>
<feature type="transmembrane region" description="Helical" evidence="1">
    <location>
        <begin position="257"/>
        <end position="275"/>
    </location>
</feature>
<dbReference type="AlphaFoldDB" id="A0A0K8J632"/>
<feature type="transmembrane region" description="Helical" evidence="1">
    <location>
        <begin position="228"/>
        <end position="245"/>
    </location>
</feature>
<dbReference type="EMBL" id="LN879430">
    <property type="protein sequence ID" value="CUH92920.1"/>
    <property type="molecule type" value="Genomic_DNA"/>
</dbReference>
<sequence length="283" mass="32705">MDVMLEILKYIQSFSNKTLDTFFEIVTILGEDIFFIIVIGIFYWCFNKTFGYKLAFVYITSGAINTIIKEIVKLPRPIGYEGIKSIRVKTAGGYSFPSGHTQQSSSLFTTLMIEFKKKWLYFIGVLGMFLVGFSRMYLGVHWPIDVIGGLIIGILWTTIVTKVFAWSKDKDNPIIIGVLVIPMIICLLIFKTATYYKAVGTLIALWLGYIIEDKYIKYVTKAIWWKQINKFVIGFFGLILIKVYFKKLLPLNIYSDFLRYALMGIWMTVISPIIYRSLHIEEN</sequence>
<evidence type="ECO:0000313" key="3">
    <source>
        <dbReference type="EMBL" id="CUH92920.1"/>
    </source>
</evidence>
<gene>
    <name evidence="3" type="ORF">SD1D_1374</name>
</gene>
<dbReference type="PANTHER" id="PTHR14969">
    <property type="entry name" value="SPHINGOSINE-1-PHOSPHATE PHOSPHOHYDROLASE"/>
    <property type="match status" value="1"/>
</dbReference>
<evidence type="ECO:0000259" key="2">
    <source>
        <dbReference type="SMART" id="SM00014"/>
    </source>
</evidence>
<feature type="transmembrane region" description="Helical" evidence="1">
    <location>
        <begin position="21"/>
        <end position="44"/>
    </location>
</feature>
<dbReference type="InterPro" id="IPR036938">
    <property type="entry name" value="PAP2/HPO_sf"/>
</dbReference>
<feature type="transmembrane region" description="Helical" evidence="1">
    <location>
        <begin position="172"/>
        <end position="190"/>
    </location>
</feature>
<proteinExistence type="predicted"/>
<dbReference type="RefSeq" id="WP_058258251.1">
    <property type="nucleotide sequence ID" value="NZ_JANWKB010000012.1"/>
</dbReference>
<dbReference type="InterPro" id="IPR000326">
    <property type="entry name" value="PAP2/HPO"/>
</dbReference>
<name>A0A0K8J632_9FIRM</name>
<dbReference type="SUPFAM" id="SSF48317">
    <property type="entry name" value="Acid phosphatase/Vanadium-dependent haloperoxidase"/>
    <property type="match status" value="1"/>
</dbReference>
<dbReference type="PANTHER" id="PTHR14969:SF13">
    <property type="entry name" value="AT30094P"/>
    <property type="match status" value="1"/>
</dbReference>
<organism evidence="3 4">
    <name type="scientific">Herbinix luporum</name>
    <dbReference type="NCBI Taxonomy" id="1679721"/>
    <lineage>
        <taxon>Bacteria</taxon>
        <taxon>Bacillati</taxon>
        <taxon>Bacillota</taxon>
        <taxon>Clostridia</taxon>
        <taxon>Lachnospirales</taxon>
        <taxon>Lachnospiraceae</taxon>
        <taxon>Herbinix</taxon>
    </lineage>
</organism>
<feature type="domain" description="Phosphatidic acid phosphatase type 2/haloperoxidase" evidence="2">
    <location>
        <begin position="50"/>
        <end position="161"/>
    </location>
</feature>
<accession>A0A0K8J632</accession>